<evidence type="ECO:0000313" key="5">
    <source>
        <dbReference type="Proteomes" id="UP000800040"/>
    </source>
</evidence>
<keyword evidence="2" id="KW-1133">Transmembrane helix</keyword>
<keyword evidence="2" id="KW-0472">Membrane</keyword>
<feature type="compositionally biased region" description="Low complexity" evidence="1">
    <location>
        <begin position="379"/>
        <end position="399"/>
    </location>
</feature>
<dbReference type="Proteomes" id="UP000800040">
    <property type="component" value="Unassembled WGS sequence"/>
</dbReference>
<feature type="chain" id="PRO_5025541550" evidence="3">
    <location>
        <begin position="23"/>
        <end position="490"/>
    </location>
</feature>
<keyword evidence="2" id="KW-0812">Transmembrane</keyword>
<organism evidence="4 5">
    <name type="scientific">Decorospora gaudefroyi</name>
    <dbReference type="NCBI Taxonomy" id="184978"/>
    <lineage>
        <taxon>Eukaryota</taxon>
        <taxon>Fungi</taxon>
        <taxon>Dikarya</taxon>
        <taxon>Ascomycota</taxon>
        <taxon>Pezizomycotina</taxon>
        <taxon>Dothideomycetes</taxon>
        <taxon>Pleosporomycetidae</taxon>
        <taxon>Pleosporales</taxon>
        <taxon>Pleosporineae</taxon>
        <taxon>Pleosporaceae</taxon>
        <taxon>Decorospora</taxon>
    </lineage>
</organism>
<feature type="signal peptide" evidence="3">
    <location>
        <begin position="1"/>
        <end position="22"/>
    </location>
</feature>
<evidence type="ECO:0000256" key="3">
    <source>
        <dbReference type="SAM" id="SignalP"/>
    </source>
</evidence>
<gene>
    <name evidence="4" type="ORF">BDW02DRAFT_551857</name>
</gene>
<keyword evidence="3" id="KW-0732">Signal</keyword>
<feature type="transmembrane region" description="Helical" evidence="2">
    <location>
        <begin position="55"/>
        <end position="78"/>
    </location>
</feature>
<feature type="region of interest" description="Disordered" evidence="1">
    <location>
        <begin position="446"/>
        <end position="490"/>
    </location>
</feature>
<feature type="region of interest" description="Disordered" evidence="1">
    <location>
        <begin position="181"/>
        <end position="351"/>
    </location>
</feature>
<proteinExistence type="predicted"/>
<feature type="compositionally biased region" description="Polar residues" evidence="1">
    <location>
        <begin position="209"/>
        <end position="218"/>
    </location>
</feature>
<feature type="compositionally biased region" description="Low complexity" evidence="1">
    <location>
        <begin position="323"/>
        <end position="349"/>
    </location>
</feature>
<name>A0A6A5KBS7_9PLEO</name>
<accession>A0A6A5KBS7</accession>
<dbReference type="OrthoDB" id="4524805at2759"/>
<evidence type="ECO:0000313" key="4">
    <source>
        <dbReference type="EMBL" id="KAF1833730.1"/>
    </source>
</evidence>
<sequence length="490" mass="53312">MLDRALPPALLSLLLVATGASATPYVFLDNYRDPAPSAEDGPPASYHAVRDKNVLPYEICGIVGGYVLTVLIWGVLLLTVGRRMRRKALDPPKELELELQDNKPTRPTIRTPGLASPPLSARSWLRKFKKTDSAVGSPQSPVVQSPCSFDQKVLEAHRDQAQADMERLYAAVMDYDAQKHSARVSTEEAEPIPVPRPTERRRPSAISVARSQDNSESPISPIKAIYPPGYPDARPTTAPLPRERLQQQQQPPPPSPRGILSKRSQQGLNATTASPSSGSSHSNKNARFNLKNLRISGPMNQTRYPGGPDSDDEARTPLSPRFSSSVAPPGATSSTSPTGTTNPNSPTTPYEAYENEQMDTVQPLPRPRLNATLPPPPIRTSSPSSTSSPTTNSSLPLRSFAQPLRSPGIQTTVLDRRVEQLTLGTPKTGVPFTPYSPYMPFSPVTPVTPHLVSRRERKARGRTREREGGAGQASLGEMVRSPKEIFGDGW</sequence>
<feature type="region of interest" description="Disordered" evidence="1">
    <location>
        <begin position="364"/>
        <end position="410"/>
    </location>
</feature>
<feature type="compositionally biased region" description="Basic and acidic residues" evidence="1">
    <location>
        <begin position="480"/>
        <end position="490"/>
    </location>
</feature>
<dbReference type="EMBL" id="ML975313">
    <property type="protein sequence ID" value="KAF1833730.1"/>
    <property type="molecule type" value="Genomic_DNA"/>
</dbReference>
<feature type="compositionally biased region" description="Polar residues" evidence="1">
    <location>
        <begin position="262"/>
        <end position="273"/>
    </location>
</feature>
<dbReference type="AlphaFoldDB" id="A0A6A5KBS7"/>
<protein>
    <submittedName>
        <fullName evidence="4">Uncharacterized protein</fullName>
    </submittedName>
</protein>
<reference evidence="4" key="1">
    <citation type="submission" date="2020-01" db="EMBL/GenBank/DDBJ databases">
        <authorList>
            <consortium name="DOE Joint Genome Institute"/>
            <person name="Haridas S."/>
            <person name="Albert R."/>
            <person name="Binder M."/>
            <person name="Bloem J."/>
            <person name="Labutti K."/>
            <person name="Salamov A."/>
            <person name="Andreopoulos B."/>
            <person name="Baker S.E."/>
            <person name="Barry K."/>
            <person name="Bills G."/>
            <person name="Bluhm B.H."/>
            <person name="Cannon C."/>
            <person name="Castanera R."/>
            <person name="Culley D.E."/>
            <person name="Daum C."/>
            <person name="Ezra D."/>
            <person name="Gonzalez J.B."/>
            <person name="Henrissat B."/>
            <person name="Kuo A."/>
            <person name="Liang C."/>
            <person name="Lipzen A."/>
            <person name="Lutzoni F."/>
            <person name="Magnuson J."/>
            <person name="Mondo S."/>
            <person name="Nolan M."/>
            <person name="Ohm R."/>
            <person name="Pangilinan J."/>
            <person name="Park H.-J."/>
            <person name="Ramirez L."/>
            <person name="Alfaro M."/>
            <person name="Sun H."/>
            <person name="Tritt A."/>
            <person name="Yoshinaga Y."/>
            <person name="Zwiers L.-H."/>
            <person name="Turgeon B.G."/>
            <person name="Goodwin S.B."/>
            <person name="Spatafora J.W."/>
            <person name="Crous P.W."/>
            <person name="Grigoriev I.V."/>
        </authorList>
    </citation>
    <scope>NUCLEOTIDE SEQUENCE</scope>
    <source>
        <strain evidence="4">P77</strain>
    </source>
</reference>
<keyword evidence="5" id="KW-1185">Reference proteome</keyword>
<evidence type="ECO:0000256" key="1">
    <source>
        <dbReference type="SAM" id="MobiDB-lite"/>
    </source>
</evidence>
<evidence type="ECO:0000256" key="2">
    <source>
        <dbReference type="SAM" id="Phobius"/>
    </source>
</evidence>